<dbReference type="RefSeq" id="WP_009600225.1">
    <property type="nucleotide sequence ID" value="NZ_AEIU01000051.1"/>
</dbReference>
<evidence type="ECO:0000259" key="2">
    <source>
        <dbReference type="Pfam" id="PF07811"/>
    </source>
</evidence>
<dbReference type="eggNOG" id="ENOG5030JNF">
    <property type="taxonomic scope" value="Bacteria"/>
</dbReference>
<dbReference type="OrthoDB" id="6264552at2"/>
<dbReference type="EMBL" id="AEIU01000051">
    <property type="protein sequence ID" value="EFP97700.1"/>
    <property type="molecule type" value="Genomic_DNA"/>
</dbReference>
<feature type="domain" description="TadE-like" evidence="2">
    <location>
        <begin position="9"/>
        <end position="51"/>
    </location>
</feature>
<dbReference type="AlphaFoldDB" id="E3BGY1"/>
<organism evidence="3 4">
    <name type="scientific">Vibrio caribbeanicus ATCC BAA-2122</name>
    <dbReference type="NCBI Taxonomy" id="796620"/>
    <lineage>
        <taxon>Bacteria</taxon>
        <taxon>Pseudomonadati</taxon>
        <taxon>Pseudomonadota</taxon>
        <taxon>Gammaproteobacteria</taxon>
        <taxon>Vibrionales</taxon>
        <taxon>Vibrionaceae</taxon>
        <taxon>Vibrio</taxon>
    </lineage>
</organism>
<comment type="caution">
    <text evidence="3">The sequence shown here is derived from an EMBL/GenBank/DDBJ whole genome shotgun (WGS) entry which is preliminary data.</text>
</comment>
<gene>
    <name evidence="3" type="ORF">VIBC2010_06169</name>
</gene>
<evidence type="ECO:0000313" key="3">
    <source>
        <dbReference type="EMBL" id="EFP97700.1"/>
    </source>
</evidence>
<keyword evidence="1" id="KW-0812">Transmembrane</keyword>
<evidence type="ECO:0000313" key="4">
    <source>
        <dbReference type="Proteomes" id="UP000002943"/>
    </source>
</evidence>
<proteinExistence type="predicted"/>
<dbReference type="STRING" id="796620.VIBC2010_06169"/>
<dbReference type="Pfam" id="PF07811">
    <property type="entry name" value="TadE"/>
    <property type="match status" value="1"/>
</dbReference>
<evidence type="ECO:0000256" key="1">
    <source>
        <dbReference type="SAM" id="Phobius"/>
    </source>
</evidence>
<feature type="transmembrane region" description="Helical" evidence="1">
    <location>
        <begin position="12"/>
        <end position="30"/>
    </location>
</feature>
<protein>
    <recommendedName>
        <fullName evidence="2">TadE-like domain-containing protein</fullName>
    </recommendedName>
</protein>
<sequence length="160" mass="18877">MRNINKQKGVTAVEFSLGAFILFFVTFAIFESSYYTYVVNMTEYSLRETIRNTKIHEGKSVNQQYKEKFETLIKDRTNLWHFLIDSSKFSFNGRYYRTYQDFIDDNGHSDQAFSENYNLAEITVTYRYSPIIKFVSAIDRDISSTMVLNLEHEGWSRDAS</sequence>
<name>E3BGY1_9VIBR</name>
<dbReference type="Proteomes" id="UP000002943">
    <property type="component" value="Unassembled WGS sequence"/>
</dbReference>
<keyword evidence="1" id="KW-0472">Membrane</keyword>
<keyword evidence="4" id="KW-1185">Reference proteome</keyword>
<accession>E3BGY1</accession>
<dbReference type="InterPro" id="IPR012495">
    <property type="entry name" value="TadE-like_dom"/>
</dbReference>
<keyword evidence="1" id="KW-1133">Transmembrane helix</keyword>
<reference evidence="3 4" key="1">
    <citation type="journal article" date="2012" name="Int. J. Syst. Evol. Microbiol.">
        <title>Vibrio caribbeanicus sp. nov., isolated from the marine sponge Scleritoderma cyanea.</title>
        <authorList>
            <person name="Hoffmann M."/>
            <person name="Monday S.R."/>
            <person name="Allard M.W."/>
            <person name="Strain E.A."/>
            <person name="Whittaker P."/>
            <person name="Naum M."/>
            <person name="McCarthy P.J."/>
            <person name="Lopez J.V."/>
            <person name="Fischer M."/>
            <person name="Brown E.W."/>
        </authorList>
    </citation>
    <scope>NUCLEOTIDE SEQUENCE [LARGE SCALE GENOMIC DNA]</scope>
    <source>
        <strain evidence="3 4">ATCC BAA-2122</strain>
    </source>
</reference>